<evidence type="ECO:0000256" key="7">
    <source>
        <dbReference type="ARBA" id="ARBA00023929"/>
    </source>
</evidence>
<dbReference type="EC" id="2.4.2.1" evidence="3"/>
<comment type="catalytic activity">
    <reaction evidence="7">
        <text>2'-deoxyguanosine + phosphate = 2-deoxy-alpha-D-ribose 1-phosphate + guanine</text>
        <dbReference type="Rhea" id="RHEA:27738"/>
        <dbReference type="ChEBI" id="CHEBI:16235"/>
        <dbReference type="ChEBI" id="CHEBI:17172"/>
        <dbReference type="ChEBI" id="CHEBI:43474"/>
        <dbReference type="ChEBI" id="CHEBI:57259"/>
        <dbReference type="EC" id="2.4.2.1"/>
    </reaction>
</comment>
<comment type="catalytic activity">
    <reaction evidence="8">
        <text>2'-deoxyinosine + phosphate = 2-deoxy-alpha-D-ribose 1-phosphate + hypoxanthine</text>
        <dbReference type="Rhea" id="RHEA:27750"/>
        <dbReference type="ChEBI" id="CHEBI:17368"/>
        <dbReference type="ChEBI" id="CHEBI:28997"/>
        <dbReference type="ChEBI" id="CHEBI:43474"/>
        <dbReference type="ChEBI" id="CHEBI:57259"/>
        <dbReference type="EC" id="2.4.2.1"/>
    </reaction>
</comment>
<dbReference type="WBParaSite" id="TMUE_3000013821.1">
    <property type="protein sequence ID" value="TMUE_3000013821.1"/>
    <property type="gene ID" value="WBGene00302040"/>
</dbReference>
<dbReference type="InterPro" id="IPR011268">
    <property type="entry name" value="Purine_phosphorylase"/>
</dbReference>
<dbReference type="InterPro" id="IPR035994">
    <property type="entry name" value="Nucleoside_phosphorylase_sf"/>
</dbReference>
<dbReference type="Pfam" id="PF01048">
    <property type="entry name" value="PNP_UDP_1"/>
    <property type="match status" value="1"/>
</dbReference>
<dbReference type="UniPathway" id="UPA00606"/>
<comment type="catalytic activity">
    <reaction evidence="6">
        <text>inosine + phosphate = alpha-D-ribose 1-phosphate + hypoxanthine</text>
        <dbReference type="Rhea" id="RHEA:27646"/>
        <dbReference type="ChEBI" id="CHEBI:17368"/>
        <dbReference type="ChEBI" id="CHEBI:17596"/>
        <dbReference type="ChEBI" id="CHEBI:43474"/>
        <dbReference type="ChEBI" id="CHEBI:57720"/>
        <dbReference type="EC" id="2.4.2.1"/>
    </reaction>
</comment>
<comment type="pathway">
    <text evidence="1">Purine metabolism; purine nucleoside salvage.</text>
</comment>
<dbReference type="SUPFAM" id="SSF53167">
    <property type="entry name" value="Purine and uridine phosphorylases"/>
    <property type="match status" value="1"/>
</dbReference>
<keyword evidence="5" id="KW-0808">Transferase</keyword>
<evidence type="ECO:0000256" key="4">
    <source>
        <dbReference type="ARBA" id="ARBA00022676"/>
    </source>
</evidence>
<sequence length="276" mass="30332">MQRFDVVKASEFVKERVPEKPAIAILSTTGHEDLADQMDKCTTIKCSDVPGLPCPRTLGRQGALIFGYLGKKFTVIMPIRLHSYDGFTPQECTFNVRLLKALGVTKVFLSAVAGQMNEKYNFGDFMLVTDHLHIPALFGRSALNGRTDEKFGPRLPLMQGIYSEEMRKLFKNVASRIEIKGRVHEGKYAFTSGPTCPTNAELKFLRSLGADAVGMDIGDEAMVAHQGGMEVLAVMVMGDPSGSHLQKNGADDVVKAIEESSMDLLSITEQFVVQLQ</sequence>
<dbReference type="GO" id="GO:0005737">
    <property type="term" value="C:cytoplasm"/>
    <property type="evidence" value="ECO:0007669"/>
    <property type="project" value="TreeGrafter"/>
</dbReference>
<evidence type="ECO:0000256" key="3">
    <source>
        <dbReference type="ARBA" id="ARBA00011886"/>
    </source>
</evidence>
<evidence type="ECO:0000256" key="1">
    <source>
        <dbReference type="ARBA" id="ARBA00005058"/>
    </source>
</evidence>
<comment type="similarity">
    <text evidence="2">Belongs to the PNP/MTAP phosphorylase family.</text>
</comment>
<comment type="catalytic activity">
    <reaction evidence="9">
        <text>guanosine + phosphate = alpha-D-ribose 1-phosphate + guanine</text>
        <dbReference type="Rhea" id="RHEA:13233"/>
        <dbReference type="ChEBI" id="CHEBI:16235"/>
        <dbReference type="ChEBI" id="CHEBI:16750"/>
        <dbReference type="ChEBI" id="CHEBI:43474"/>
        <dbReference type="ChEBI" id="CHEBI:57720"/>
        <dbReference type="EC" id="2.4.2.1"/>
    </reaction>
</comment>
<dbReference type="Proteomes" id="UP000046395">
    <property type="component" value="Unassembled WGS sequence"/>
</dbReference>
<name>A0A5S6R2E5_TRIMR</name>
<dbReference type="AlphaFoldDB" id="A0A5S6R2E5"/>
<keyword evidence="12" id="KW-1185">Reference proteome</keyword>
<evidence type="ECO:0000256" key="2">
    <source>
        <dbReference type="ARBA" id="ARBA00006751"/>
    </source>
</evidence>
<evidence type="ECO:0000256" key="5">
    <source>
        <dbReference type="ARBA" id="ARBA00022679"/>
    </source>
</evidence>
<dbReference type="GO" id="GO:0004731">
    <property type="term" value="F:purine-nucleoside phosphorylase activity"/>
    <property type="evidence" value="ECO:0007669"/>
    <property type="project" value="UniProtKB-EC"/>
</dbReference>
<evidence type="ECO:0000313" key="13">
    <source>
        <dbReference type="WBParaSite" id="TMUE_3000013821.1"/>
    </source>
</evidence>
<organism evidence="12 13">
    <name type="scientific">Trichuris muris</name>
    <name type="common">Mouse whipworm</name>
    <dbReference type="NCBI Taxonomy" id="70415"/>
    <lineage>
        <taxon>Eukaryota</taxon>
        <taxon>Metazoa</taxon>
        <taxon>Ecdysozoa</taxon>
        <taxon>Nematoda</taxon>
        <taxon>Enoplea</taxon>
        <taxon>Dorylaimia</taxon>
        <taxon>Trichinellida</taxon>
        <taxon>Trichuridae</taxon>
        <taxon>Trichuris</taxon>
    </lineage>
</organism>
<keyword evidence="4" id="KW-0328">Glycosyltransferase</keyword>
<proteinExistence type="inferred from homology"/>
<dbReference type="InterPro" id="IPR000845">
    <property type="entry name" value="Nucleoside_phosphorylase_d"/>
</dbReference>
<evidence type="ECO:0000256" key="6">
    <source>
        <dbReference type="ARBA" id="ARBA00023918"/>
    </source>
</evidence>
<feature type="domain" description="Nucleoside phosphorylase" evidence="11">
    <location>
        <begin position="23"/>
        <end position="272"/>
    </location>
</feature>
<reference evidence="13" key="1">
    <citation type="submission" date="2019-12" db="UniProtKB">
        <authorList>
            <consortium name="WormBaseParasite"/>
        </authorList>
    </citation>
    <scope>IDENTIFICATION</scope>
</reference>
<protein>
    <recommendedName>
        <fullName evidence="3">purine-nucleoside phosphorylase</fullName>
        <ecNumber evidence="3">2.4.2.1</ecNumber>
    </recommendedName>
    <alternativeName>
        <fullName evidence="10">Inosine-guanosine phosphorylase</fullName>
    </alternativeName>
</protein>
<dbReference type="CDD" id="cd09009">
    <property type="entry name" value="PNP-EcPNPII_like"/>
    <property type="match status" value="1"/>
</dbReference>
<dbReference type="PANTHER" id="PTHR11904">
    <property type="entry name" value="METHYLTHIOADENOSINE/PURINE NUCLEOSIDE PHOSPHORYLASE"/>
    <property type="match status" value="1"/>
</dbReference>
<dbReference type="GO" id="GO:0009116">
    <property type="term" value="P:nucleoside metabolic process"/>
    <property type="evidence" value="ECO:0007669"/>
    <property type="project" value="InterPro"/>
</dbReference>
<dbReference type="PANTHER" id="PTHR11904:SF9">
    <property type="entry name" value="PURINE NUCLEOSIDE PHOSPHORYLASE-RELATED"/>
    <property type="match status" value="1"/>
</dbReference>
<evidence type="ECO:0000256" key="10">
    <source>
        <dbReference type="ARBA" id="ARBA00031036"/>
    </source>
</evidence>
<dbReference type="Gene3D" id="3.40.50.1580">
    <property type="entry name" value="Nucleoside phosphorylase domain"/>
    <property type="match status" value="1"/>
</dbReference>
<accession>A0A5S6R2E5</accession>
<evidence type="ECO:0000313" key="12">
    <source>
        <dbReference type="Proteomes" id="UP000046395"/>
    </source>
</evidence>
<dbReference type="STRING" id="70415.A0A5S6R2E5"/>
<evidence type="ECO:0000259" key="11">
    <source>
        <dbReference type="Pfam" id="PF01048"/>
    </source>
</evidence>
<evidence type="ECO:0000256" key="9">
    <source>
        <dbReference type="ARBA" id="ARBA00023970"/>
    </source>
</evidence>
<evidence type="ECO:0000256" key="8">
    <source>
        <dbReference type="ARBA" id="ARBA00023950"/>
    </source>
</evidence>